<name>A0ABV2WRE4_9NOCA</name>
<dbReference type="PANTHER" id="PTHR18919">
    <property type="entry name" value="ACETYL-COA C-ACYLTRANSFERASE"/>
    <property type="match status" value="1"/>
</dbReference>
<organism evidence="6 7">
    <name type="scientific">Nocardia rhamnosiphila</name>
    <dbReference type="NCBI Taxonomy" id="426716"/>
    <lineage>
        <taxon>Bacteria</taxon>
        <taxon>Bacillati</taxon>
        <taxon>Actinomycetota</taxon>
        <taxon>Actinomycetes</taxon>
        <taxon>Mycobacteriales</taxon>
        <taxon>Nocardiaceae</taxon>
        <taxon>Nocardia</taxon>
    </lineage>
</organism>
<evidence type="ECO:0000256" key="4">
    <source>
        <dbReference type="SAM" id="MobiDB-lite"/>
    </source>
</evidence>
<evidence type="ECO:0000313" key="7">
    <source>
        <dbReference type="Proteomes" id="UP001550628"/>
    </source>
</evidence>
<proteinExistence type="inferred from homology"/>
<comment type="similarity">
    <text evidence="1">Belongs to the thiolase-like superfamily. Thiolase family.</text>
</comment>
<dbReference type="Gene3D" id="2.40.50.840">
    <property type="match status" value="1"/>
</dbReference>
<keyword evidence="7" id="KW-1185">Reference proteome</keyword>
<evidence type="ECO:0000256" key="1">
    <source>
        <dbReference type="ARBA" id="ARBA00010982"/>
    </source>
</evidence>
<reference evidence="6 7" key="1">
    <citation type="submission" date="2024-06" db="EMBL/GenBank/DDBJ databases">
        <title>The Natural Products Discovery Center: Release of the First 8490 Sequenced Strains for Exploring Actinobacteria Biosynthetic Diversity.</title>
        <authorList>
            <person name="Kalkreuter E."/>
            <person name="Kautsar S.A."/>
            <person name="Yang D."/>
            <person name="Bader C.D."/>
            <person name="Teijaro C.N."/>
            <person name="Fluegel L."/>
            <person name="Davis C.M."/>
            <person name="Simpson J.R."/>
            <person name="Lauterbach L."/>
            <person name="Steele A.D."/>
            <person name="Gui C."/>
            <person name="Meng S."/>
            <person name="Li G."/>
            <person name="Viehrig K."/>
            <person name="Ye F."/>
            <person name="Su P."/>
            <person name="Kiefer A.F."/>
            <person name="Nichols A."/>
            <person name="Cepeda A.J."/>
            <person name="Yan W."/>
            <person name="Fan B."/>
            <person name="Jiang Y."/>
            <person name="Adhikari A."/>
            <person name="Zheng C.-J."/>
            <person name="Schuster L."/>
            <person name="Cowan T.M."/>
            <person name="Smanski M.J."/>
            <person name="Chevrette M.G."/>
            <person name="De Carvalho L.P.S."/>
            <person name="Shen B."/>
        </authorList>
    </citation>
    <scope>NUCLEOTIDE SEQUENCE [LARGE SCALE GENOMIC DNA]</scope>
    <source>
        <strain evidence="6 7">NPDC019708</strain>
    </source>
</reference>
<dbReference type="Pfam" id="PF18313">
    <property type="entry name" value="TLP1_add_C"/>
    <property type="match status" value="1"/>
</dbReference>
<dbReference type="SUPFAM" id="SSF53901">
    <property type="entry name" value="Thiolase-like"/>
    <property type="match status" value="2"/>
</dbReference>
<feature type="domain" description="Thiolase-like protein type 1 additional C-terminal" evidence="5">
    <location>
        <begin position="445"/>
        <end position="497"/>
    </location>
</feature>
<dbReference type="Gene3D" id="3.40.47.10">
    <property type="match status" value="1"/>
</dbReference>
<dbReference type="EMBL" id="JBEYBF010000010">
    <property type="protein sequence ID" value="MEU1953455.1"/>
    <property type="molecule type" value="Genomic_DNA"/>
</dbReference>
<keyword evidence="2" id="KW-0808">Transferase</keyword>
<evidence type="ECO:0000259" key="5">
    <source>
        <dbReference type="Pfam" id="PF18313"/>
    </source>
</evidence>
<keyword evidence="3" id="KW-0012">Acyltransferase</keyword>
<gene>
    <name evidence="6" type="ORF">ABZ510_16485</name>
</gene>
<evidence type="ECO:0000313" key="6">
    <source>
        <dbReference type="EMBL" id="MEU1953455.1"/>
    </source>
</evidence>
<dbReference type="NCBIfam" id="NF006105">
    <property type="entry name" value="PRK08257.1-4"/>
    <property type="match status" value="1"/>
</dbReference>
<dbReference type="RefSeq" id="WP_356957917.1">
    <property type="nucleotide sequence ID" value="NZ_JBEYBD010000011.1"/>
</dbReference>
<accession>A0ABV2WRE4</accession>
<feature type="region of interest" description="Disordered" evidence="4">
    <location>
        <begin position="510"/>
        <end position="532"/>
    </location>
</feature>
<comment type="caution">
    <text evidence="6">The sequence shown here is derived from an EMBL/GenBank/DDBJ whole genome shotgun (WGS) entry which is preliminary data.</text>
</comment>
<protein>
    <submittedName>
        <fullName evidence="6">Acetyl-CoA acetyltransferase</fullName>
    </submittedName>
</protein>
<dbReference type="InterPro" id="IPR040771">
    <property type="entry name" value="TLP1_add_C"/>
</dbReference>
<dbReference type="PANTHER" id="PTHR18919:SF139">
    <property type="entry name" value="THIOLASE-LIKE PROTEIN TYPE 1 ADDITIONAL C-TERMINAL DOMAIN-CONTAINING PROTEIN"/>
    <property type="match status" value="1"/>
</dbReference>
<sequence>MQRLSRMRDRGTDLTRLDPQTPVLIGVGEASEVIDAANYRARSAVELAAAAALAAVEDAGLDPSVVAGQLGTVAGVRQFEVSTPNATAPLGRSTNFPRSVAARLGAVPARAVLEVAGGQGPQRLVNEFAGRIAAGEENLVLLVGAEAISTVRHFAGTAERPDFSETVEGSLEDRGLGLDGLTTTEESLYGLVGAPPRYALLENARRARLGSAAADYRMVMGELLAPFTQVAAAHPHAAVRVGRTADDLATPSARNRIVVDPYPRMMIARDQVNQGAAVLLTSARHARVLGVPPERWVFLHGHADLVERPILERPDLDKSPAAVTSVAHALDLAGTTIAELATIDLYSCFPIAVFAVTDAFGLSTADPRRLTVTGGLPFFGGPGNNYSMHAIAETVRQVRQMPGAFGLVGANGGFLSKYSVGIYSATPRAWRASDSARVHLSLPASRAVPRVGRADGNATVETYTVWNGRDGDKRAVVIGRMQASGARFIARGGDDDSAFTDYLQAPGPVDKPIVVKSTDDGNVAGPGLQGLQ</sequence>
<evidence type="ECO:0000256" key="3">
    <source>
        <dbReference type="ARBA" id="ARBA00023315"/>
    </source>
</evidence>
<evidence type="ECO:0000256" key="2">
    <source>
        <dbReference type="ARBA" id="ARBA00022679"/>
    </source>
</evidence>
<dbReference type="Proteomes" id="UP001550628">
    <property type="component" value="Unassembled WGS sequence"/>
</dbReference>
<dbReference type="InterPro" id="IPR016039">
    <property type="entry name" value="Thiolase-like"/>
</dbReference>